<dbReference type="OrthoDB" id="2563669at2759"/>
<name>A0A0A1UJI1_9AGAM</name>
<comment type="caution">
    <text evidence="1">The sequence shown here is derived from an EMBL/GenBank/DDBJ whole genome shotgun (WGS) entry which is preliminary data.</text>
</comment>
<evidence type="ECO:0000313" key="2">
    <source>
        <dbReference type="Proteomes" id="UP000030108"/>
    </source>
</evidence>
<sequence>MLQNFTLDDASPLIRYDASWSDGYNSTADSQMPRYQGRSFYVTYTNGATANITFRGTDIYLYGAKRNNHGYYSVVVDGEPSVPMSGRPAAGTDELFQTLLFARQGLANGDHTLVLTNEVEDQDKVWLDVDYIVITREVETSMVPSVIATHEEFTYSSLWSTQSGMTGYRNSTTHRTNTPGETATLIFRGSELFLYGGVGPDFGTFKAQVDNQDPVVLNATRGFTHPPVTLFTTSGLDDGQHTLTITNLEGGKSLTIDYAEYTPRKRARNDALEEPLPPITASPQWNNHAQLTPYVAIPSQPPVGYVGHRPEILSTHTPTARKLDMVVPPLATIRSGESTYESTLQYEFSSLGSPTDIASIHEVDAGALTLPPMYDQVFSTPPPPRNSAPT</sequence>
<protein>
    <submittedName>
        <fullName evidence="1">Uncharacterized protein</fullName>
    </submittedName>
</protein>
<organism evidence="1 2">
    <name type="scientific">Rhizoctonia solani AG-3 Rhs1AP</name>
    <dbReference type="NCBI Taxonomy" id="1086054"/>
    <lineage>
        <taxon>Eukaryota</taxon>
        <taxon>Fungi</taxon>
        <taxon>Dikarya</taxon>
        <taxon>Basidiomycota</taxon>
        <taxon>Agaricomycotina</taxon>
        <taxon>Agaricomycetes</taxon>
        <taxon>Cantharellales</taxon>
        <taxon>Ceratobasidiaceae</taxon>
        <taxon>Rhizoctonia</taxon>
    </lineage>
</organism>
<dbReference type="EMBL" id="JATN01000321">
    <property type="protein sequence ID" value="EUC58556.1"/>
    <property type="molecule type" value="Genomic_DNA"/>
</dbReference>
<gene>
    <name evidence="1" type="ORF">RSOL_262410</name>
</gene>
<dbReference type="Gene3D" id="2.60.120.260">
    <property type="entry name" value="Galactose-binding domain-like"/>
    <property type="match status" value="2"/>
</dbReference>
<reference evidence="2" key="1">
    <citation type="journal article" date="2014" name="Genome Announc.">
        <title>Draft genome sequence of the plant-pathogenic soil fungus Rhizoctonia solani anastomosis group 3 strain Rhs1AP.</title>
        <authorList>
            <person name="Cubeta M.A."/>
            <person name="Thomas E."/>
            <person name="Dean R.A."/>
            <person name="Jabaji S."/>
            <person name="Neate S.M."/>
            <person name="Tavantzis S."/>
            <person name="Toda T."/>
            <person name="Vilgalys R."/>
            <person name="Bharathan N."/>
            <person name="Fedorova-Abrams N."/>
            <person name="Pakala S.B."/>
            <person name="Pakala S.M."/>
            <person name="Zafar N."/>
            <person name="Joardar V."/>
            <person name="Losada L."/>
            <person name="Nierman W.C."/>
        </authorList>
    </citation>
    <scope>NUCLEOTIDE SEQUENCE [LARGE SCALE GENOMIC DNA]</scope>
    <source>
        <strain evidence="2">AG-3</strain>
    </source>
</reference>
<proteinExistence type="predicted"/>
<evidence type="ECO:0000313" key="1">
    <source>
        <dbReference type="EMBL" id="EUC58556.1"/>
    </source>
</evidence>
<dbReference type="Proteomes" id="UP000030108">
    <property type="component" value="Unassembled WGS sequence"/>
</dbReference>
<dbReference type="AlphaFoldDB" id="A0A0A1UJI1"/>
<accession>A0A0A1UJI1</accession>
<feature type="non-terminal residue" evidence="1">
    <location>
        <position position="390"/>
    </location>
</feature>